<feature type="chain" id="PRO_5047042368" evidence="1">
    <location>
        <begin position="18"/>
        <end position="177"/>
    </location>
</feature>
<keyword evidence="1" id="KW-0732">Signal</keyword>
<feature type="non-terminal residue" evidence="2">
    <location>
        <position position="1"/>
    </location>
</feature>
<dbReference type="Proteomes" id="UP001189429">
    <property type="component" value="Unassembled WGS sequence"/>
</dbReference>
<gene>
    <name evidence="2" type="ORF">PCOR1329_LOCUS81695</name>
</gene>
<organism evidence="2 3">
    <name type="scientific">Prorocentrum cordatum</name>
    <dbReference type="NCBI Taxonomy" id="2364126"/>
    <lineage>
        <taxon>Eukaryota</taxon>
        <taxon>Sar</taxon>
        <taxon>Alveolata</taxon>
        <taxon>Dinophyceae</taxon>
        <taxon>Prorocentrales</taxon>
        <taxon>Prorocentraceae</taxon>
        <taxon>Prorocentrum</taxon>
    </lineage>
</organism>
<feature type="signal peptide" evidence="1">
    <location>
        <begin position="1"/>
        <end position="17"/>
    </location>
</feature>
<evidence type="ECO:0000256" key="1">
    <source>
        <dbReference type="SAM" id="SignalP"/>
    </source>
</evidence>
<keyword evidence="3" id="KW-1185">Reference proteome</keyword>
<comment type="caution">
    <text evidence="2">The sequence shown here is derived from an EMBL/GenBank/DDBJ whole genome shotgun (WGS) entry which is preliminary data.</text>
</comment>
<evidence type="ECO:0000313" key="2">
    <source>
        <dbReference type="EMBL" id="CAK0906321.1"/>
    </source>
</evidence>
<sequence>FWLQVGPFLLLPWGASCSRQRLLAADGAALHLGRRSVPQGRLPLRRHAGAKVLEAGHPRARGAAARAGAAGLQLMDGELDWGGLRRCATRGAEATALGRQRPAERGLNEHAAVGGCQPFGGPLAESGLEALRAGPSHASVPSGPGKVLTYPNPTNWKRSTSLATRTPGIIGRTSRIL</sequence>
<accession>A0ABN9Y206</accession>
<dbReference type="EMBL" id="CAUYUJ010021674">
    <property type="protein sequence ID" value="CAK0906321.1"/>
    <property type="molecule type" value="Genomic_DNA"/>
</dbReference>
<proteinExistence type="predicted"/>
<protein>
    <submittedName>
        <fullName evidence="2">Uncharacterized protein</fullName>
    </submittedName>
</protein>
<reference evidence="2" key="1">
    <citation type="submission" date="2023-10" db="EMBL/GenBank/DDBJ databases">
        <authorList>
            <person name="Chen Y."/>
            <person name="Shah S."/>
            <person name="Dougan E. K."/>
            <person name="Thang M."/>
            <person name="Chan C."/>
        </authorList>
    </citation>
    <scope>NUCLEOTIDE SEQUENCE [LARGE SCALE GENOMIC DNA]</scope>
</reference>
<name>A0ABN9Y206_9DINO</name>
<evidence type="ECO:0000313" key="3">
    <source>
        <dbReference type="Proteomes" id="UP001189429"/>
    </source>
</evidence>